<dbReference type="Proteomes" id="UP000464954">
    <property type="component" value="Chromosome"/>
</dbReference>
<feature type="chain" id="PRO_5026724056" evidence="1">
    <location>
        <begin position="23"/>
        <end position="319"/>
    </location>
</feature>
<accession>A0A6P1M1R5</accession>
<feature type="signal peptide" evidence="1">
    <location>
        <begin position="1"/>
        <end position="22"/>
    </location>
</feature>
<name>A0A6P1M1R5_9BACT</name>
<dbReference type="AlphaFoldDB" id="A0A6P1M1R5"/>
<proteinExistence type="predicted"/>
<protein>
    <submittedName>
        <fullName evidence="2">Uncharacterized protein</fullName>
    </submittedName>
</protein>
<reference evidence="2 3" key="1">
    <citation type="submission" date="2020-01" db="EMBL/GenBank/DDBJ databases">
        <title>Ponticoccus aerotolerans gen. nov., sp. nov., an anaerobic bacterium and proposal of Ponticoccusceae fam. nov., Ponticoccusles ord. nov. and Ponticoccuse classis nov. in the phylum Kiritimatiellaeota.</title>
        <authorList>
            <person name="Zhou L.Y."/>
            <person name="Du Z.J."/>
        </authorList>
    </citation>
    <scope>NUCLEOTIDE SEQUENCE [LARGE SCALE GENOMIC DNA]</scope>
    <source>
        <strain evidence="2 3">S-5007</strain>
    </source>
</reference>
<keyword evidence="3" id="KW-1185">Reference proteome</keyword>
<organism evidence="2 3">
    <name type="scientific">Tichowtungia aerotolerans</name>
    <dbReference type="NCBI Taxonomy" id="2697043"/>
    <lineage>
        <taxon>Bacteria</taxon>
        <taxon>Pseudomonadati</taxon>
        <taxon>Kiritimatiellota</taxon>
        <taxon>Tichowtungiia</taxon>
        <taxon>Tichowtungiales</taxon>
        <taxon>Tichowtungiaceae</taxon>
        <taxon>Tichowtungia</taxon>
    </lineage>
</organism>
<gene>
    <name evidence="2" type="ORF">GT409_03360</name>
</gene>
<evidence type="ECO:0000313" key="3">
    <source>
        <dbReference type="Proteomes" id="UP000464954"/>
    </source>
</evidence>
<evidence type="ECO:0000256" key="1">
    <source>
        <dbReference type="SAM" id="SignalP"/>
    </source>
</evidence>
<keyword evidence="1" id="KW-0732">Signal</keyword>
<evidence type="ECO:0000313" key="2">
    <source>
        <dbReference type="EMBL" id="QHI68530.1"/>
    </source>
</evidence>
<dbReference type="RefSeq" id="WP_160626941.1">
    <property type="nucleotide sequence ID" value="NZ_CP047593.1"/>
</dbReference>
<sequence length="319" mass="33407">MMKNIIYGWVTALFAFVFATSAAVITWDGSKNSAWTDPENWIGGVRPENSTSQDVARFADDSAGGNRQPVVNYGWAVGRIQFDGPDWTIGRKDTYTLNIGGGVVLNPVRAGSVMFNSRLYLGNSQTWEVGAGSTINVNGGLGGASSGLTKTGGGRLVIRGGEDNINSFGALVVSEGDVWVTRGTVDRRLVPVSVARGALFGGDGSVLRPVTIHDGGILAPGFFAAGTLTLRTLSLSELSVLEFELGSMKDPGDRIVTEDLVLDGTLNVSNLGGLEAGRYTLFSCTGTISDNGLSIGSLPSGFKGSVLVDGNEVYLDITE</sequence>
<dbReference type="EMBL" id="CP047593">
    <property type="protein sequence ID" value="QHI68530.1"/>
    <property type="molecule type" value="Genomic_DNA"/>
</dbReference>
<dbReference type="KEGG" id="taer:GT409_03360"/>